<evidence type="ECO:0000313" key="6">
    <source>
        <dbReference type="EMBL" id="TFK34010.1"/>
    </source>
</evidence>
<feature type="region of interest" description="Disordered" evidence="4">
    <location>
        <begin position="73"/>
        <end position="92"/>
    </location>
</feature>
<dbReference type="OrthoDB" id="6846267at2759"/>
<reference evidence="6 7" key="1">
    <citation type="journal article" date="2019" name="Nat. Ecol. Evol.">
        <title>Megaphylogeny resolves global patterns of mushroom evolution.</title>
        <authorList>
            <person name="Varga T."/>
            <person name="Krizsan K."/>
            <person name="Foldi C."/>
            <person name="Dima B."/>
            <person name="Sanchez-Garcia M."/>
            <person name="Sanchez-Ramirez S."/>
            <person name="Szollosi G.J."/>
            <person name="Szarkandi J.G."/>
            <person name="Papp V."/>
            <person name="Albert L."/>
            <person name="Andreopoulos W."/>
            <person name="Angelini C."/>
            <person name="Antonin V."/>
            <person name="Barry K.W."/>
            <person name="Bougher N.L."/>
            <person name="Buchanan P."/>
            <person name="Buyck B."/>
            <person name="Bense V."/>
            <person name="Catcheside P."/>
            <person name="Chovatia M."/>
            <person name="Cooper J."/>
            <person name="Damon W."/>
            <person name="Desjardin D."/>
            <person name="Finy P."/>
            <person name="Geml J."/>
            <person name="Haridas S."/>
            <person name="Hughes K."/>
            <person name="Justo A."/>
            <person name="Karasinski D."/>
            <person name="Kautmanova I."/>
            <person name="Kiss B."/>
            <person name="Kocsube S."/>
            <person name="Kotiranta H."/>
            <person name="LaButti K.M."/>
            <person name="Lechner B.E."/>
            <person name="Liimatainen K."/>
            <person name="Lipzen A."/>
            <person name="Lukacs Z."/>
            <person name="Mihaltcheva S."/>
            <person name="Morgado L.N."/>
            <person name="Niskanen T."/>
            <person name="Noordeloos M.E."/>
            <person name="Ohm R.A."/>
            <person name="Ortiz-Santana B."/>
            <person name="Ovrebo C."/>
            <person name="Racz N."/>
            <person name="Riley R."/>
            <person name="Savchenko A."/>
            <person name="Shiryaev A."/>
            <person name="Soop K."/>
            <person name="Spirin V."/>
            <person name="Szebenyi C."/>
            <person name="Tomsovsky M."/>
            <person name="Tulloss R.E."/>
            <person name="Uehling J."/>
            <person name="Grigoriev I.V."/>
            <person name="Vagvolgyi C."/>
            <person name="Papp T."/>
            <person name="Martin F.M."/>
            <person name="Miettinen O."/>
            <person name="Hibbett D.S."/>
            <person name="Nagy L.G."/>
        </authorList>
    </citation>
    <scope>NUCLEOTIDE SEQUENCE [LARGE SCALE GENOMIC DNA]</scope>
    <source>
        <strain evidence="6 7">CBS 166.37</strain>
    </source>
</reference>
<dbReference type="STRING" id="68775.A0A5C3LMB9"/>
<dbReference type="InterPro" id="IPR029058">
    <property type="entry name" value="AB_hydrolase_fold"/>
</dbReference>
<proteinExistence type="inferred from homology"/>
<name>A0A5C3LMB9_9AGAR</name>
<feature type="domain" description="Carboxylesterase type B" evidence="5">
    <location>
        <begin position="18"/>
        <end position="265"/>
    </location>
</feature>
<dbReference type="SUPFAM" id="SSF53474">
    <property type="entry name" value="alpha/beta-Hydrolases"/>
    <property type="match status" value="1"/>
</dbReference>
<evidence type="ECO:0000256" key="3">
    <source>
        <dbReference type="RuleBase" id="RU361235"/>
    </source>
</evidence>
<organism evidence="6 7">
    <name type="scientific">Crucibulum laeve</name>
    <dbReference type="NCBI Taxonomy" id="68775"/>
    <lineage>
        <taxon>Eukaryota</taxon>
        <taxon>Fungi</taxon>
        <taxon>Dikarya</taxon>
        <taxon>Basidiomycota</taxon>
        <taxon>Agaricomycotina</taxon>
        <taxon>Agaricomycetes</taxon>
        <taxon>Agaricomycetidae</taxon>
        <taxon>Agaricales</taxon>
        <taxon>Agaricineae</taxon>
        <taxon>Nidulariaceae</taxon>
        <taxon>Crucibulum</taxon>
    </lineage>
</organism>
<evidence type="ECO:0000256" key="2">
    <source>
        <dbReference type="ARBA" id="ARBA00022801"/>
    </source>
</evidence>
<dbReference type="AlphaFoldDB" id="A0A5C3LMB9"/>
<dbReference type="InterPro" id="IPR002018">
    <property type="entry name" value="CarbesteraseB"/>
</dbReference>
<evidence type="ECO:0000313" key="7">
    <source>
        <dbReference type="Proteomes" id="UP000308652"/>
    </source>
</evidence>
<comment type="similarity">
    <text evidence="1 3">Belongs to the type-B carboxylesterase/lipase family.</text>
</comment>
<protein>
    <recommendedName>
        <fullName evidence="3">Carboxylic ester hydrolase</fullName>
        <ecNumber evidence="3">3.1.1.-</ecNumber>
    </recommendedName>
</protein>
<dbReference type="EC" id="3.1.1.-" evidence="3"/>
<dbReference type="PANTHER" id="PTHR43142:SF1">
    <property type="entry name" value="CARBOXYLIC ESTER HYDROLASE"/>
    <property type="match status" value="1"/>
</dbReference>
<dbReference type="InterPro" id="IPR019826">
    <property type="entry name" value="Carboxylesterase_B_AS"/>
</dbReference>
<gene>
    <name evidence="6" type="ORF">BDQ12DRAFT_707115</name>
</gene>
<dbReference type="PANTHER" id="PTHR43142">
    <property type="entry name" value="CARBOXYLIC ESTER HYDROLASE"/>
    <property type="match status" value="1"/>
</dbReference>
<evidence type="ECO:0000256" key="4">
    <source>
        <dbReference type="SAM" id="MobiDB-lite"/>
    </source>
</evidence>
<evidence type="ECO:0000256" key="1">
    <source>
        <dbReference type="ARBA" id="ARBA00005964"/>
    </source>
</evidence>
<keyword evidence="7" id="KW-1185">Reference proteome</keyword>
<dbReference type="Gene3D" id="3.40.50.1820">
    <property type="entry name" value="alpha/beta hydrolase"/>
    <property type="match status" value="1"/>
</dbReference>
<evidence type="ECO:0000259" key="5">
    <source>
        <dbReference type="Pfam" id="PF00135"/>
    </source>
</evidence>
<dbReference type="PROSITE" id="PS00122">
    <property type="entry name" value="CARBOXYLESTERASE_B_1"/>
    <property type="match status" value="1"/>
</dbReference>
<dbReference type="GO" id="GO:0016787">
    <property type="term" value="F:hydrolase activity"/>
    <property type="evidence" value="ECO:0007669"/>
    <property type="project" value="UniProtKB-KW"/>
</dbReference>
<keyword evidence="2 3" id="KW-0378">Hydrolase</keyword>
<dbReference type="Proteomes" id="UP000308652">
    <property type="component" value="Unassembled WGS sequence"/>
</dbReference>
<sequence length="540" mass="60986">MENTHLHDELSRNSDRITVNTAFGPVTGGRAANGAGAFLEIPYALPPRRFEDPESLPKDFRYEEKDYIQEATYGVQPTNDGQARDTPFEDKVGLGKPSENPLFLNIITPPSFPTKKGFPVKIYIHGGFLQFGSPHSLGSQPQYVAAERGEVWVNIGYRLSAFGFLASDKPKISGNYGFKDQWLALKWIKSNIEAFGGNPNDIQLSGLSAGAHALHQILHYASHLPDGEDAPFHSAVLQSNAILTDPKTPKELRLQFEALCHALRLDPYAPDILTTLKDPVKTPWSSITHVIETDTLGHYGTFRGCLSEDWLPVSPGLMEWQRSGGLAEGLKAHGVKSIAVGDLAEEWYLYSIAHPIKSPRDIVPNLERYFPVDVVTNLMRRYKNLPDDASSEESQRLFGDILSCVQVHLPVRLFIRDLQAANFPVLRYEVRWTPEQNRTEGIFPRIIFSLYSYVTHGSDRCLWAFRLPNLTKEQVEITKRWLNRFFEELKTLEKEGKSSSGLKTVLALREDRTIGWDLDEKWDRLMSLRDILPGEKIAFL</sequence>
<dbReference type="EMBL" id="ML213637">
    <property type="protein sequence ID" value="TFK34010.1"/>
    <property type="molecule type" value="Genomic_DNA"/>
</dbReference>
<feature type="compositionally biased region" description="Basic and acidic residues" evidence="4">
    <location>
        <begin position="82"/>
        <end position="92"/>
    </location>
</feature>
<dbReference type="Pfam" id="PF00135">
    <property type="entry name" value="COesterase"/>
    <property type="match status" value="1"/>
</dbReference>
<accession>A0A5C3LMB9</accession>